<dbReference type="InterPro" id="IPR047057">
    <property type="entry name" value="MerR_fam"/>
</dbReference>
<comment type="caution">
    <text evidence="6">The sequence shown here is derived from an EMBL/GenBank/DDBJ whole genome shotgun (WGS) entry which is preliminary data.</text>
</comment>
<gene>
    <name evidence="6" type="primary">mta_19</name>
    <name evidence="6" type="ORF">SDC9_139252</name>
</gene>
<evidence type="ECO:0000256" key="3">
    <source>
        <dbReference type="ARBA" id="ARBA00023159"/>
    </source>
</evidence>
<dbReference type="SMART" id="SM00422">
    <property type="entry name" value="HTH_MERR"/>
    <property type="match status" value="1"/>
</dbReference>
<keyword evidence="2" id="KW-0238">DNA-binding</keyword>
<dbReference type="PANTHER" id="PTHR30204:SF90">
    <property type="entry name" value="HTH-TYPE TRANSCRIPTIONAL ACTIVATOR MTA"/>
    <property type="match status" value="1"/>
</dbReference>
<name>A0A645DSL2_9ZZZZ</name>
<dbReference type="AlphaFoldDB" id="A0A645DSL2"/>
<dbReference type="GO" id="GO:0003677">
    <property type="term" value="F:DNA binding"/>
    <property type="evidence" value="ECO:0007669"/>
    <property type="project" value="UniProtKB-KW"/>
</dbReference>
<organism evidence="6">
    <name type="scientific">bioreactor metagenome</name>
    <dbReference type="NCBI Taxonomy" id="1076179"/>
    <lineage>
        <taxon>unclassified sequences</taxon>
        <taxon>metagenomes</taxon>
        <taxon>ecological metagenomes</taxon>
    </lineage>
</organism>
<dbReference type="PROSITE" id="PS50937">
    <property type="entry name" value="HTH_MERR_2"/>
    <property type="match status" value="1"/>
</dbReference>
<dbReference type="InterPro" id="IPR009061">
    <property type="entry name" value="DNA-bd_dom_put_sf"/>
</dbReference>
<proteinExistence type="predicted"/>
<keyword evidence="4" id="KW-0804">Transcription</keyword>
<accession>A0A645DSL2</accession>
<evidence type="ECO:0000313" key="6">
    <source>
        <dbReference type="EMBL" id="MPM92118.1"/>
    </source>
</evidence>
<dbReference type="Gene3D" id="1.10.490.50">
    <property type="entry name" value="Antibiotic binding domain of TipA-like multidrug resistance regulators"/>
    <property type="match status" value="1"/>
</dbReference>
<dbReference type="InterPro" id="IPR012925">
    <property type="entry name" value="TipAS_dom"/>
</dbReference>
<dbReference type="CDD" id="cd01106">
    <property type="entry name" value="HTH_TipAL-Mta"/>
    <property type="match status" value="1"/>
</dbReference>
<dbReference type="Pfam" id="PF07739">
    <property type="entry name" value="TipAS"/>
    <property type="match status" value="1"/>
</dbReference>
<sequence>MEYTSKKFAELSGVSIRTLRYYDEIGLLKPCRINSSGYRIYGEREVDLLQQILLYKSIDMKLEDIQKLIYQPSFNICNALEEHYNQLISRKNQLEELILIVEKTLDHKKGEREMSNKEKFEVFKNNKLEENEAKYGKEIREKYGRDIVQSSNKKWMNMNEEDIKKMKEIEDEMFKSLAVVINNNDLDSEDAKNVYEKHKDWLCFSGQVYSTEAHVGLAEMYVADERFAKYYNDRGGLGATEILRDIIVKYAK</sequence>
<protein>
    <submittedName>
        <fullName evidence="6">HTH-type transcriptional activator mta</fullName>
    </submittedName>
</protein>
<keyword evidence="1" id="KW-0805">Transcription regulation</keyword>
<dbReference type="SUPFAM" id="SSF89082">
    <property type="entry name" value="Antibiotic binding domain of TipA-like multidrug resistance regulators"/>
    <property type="match status" value="1"/>
</dbReference>
<dbReference type="PANTHER" id="PTHR30204">
    <property type="entry name" value="REDOX-CYCLING DRUG-SENSING TRANSCRIPTIONAL ACTIVATOR SOXR"/>
    <property type="match status" value="1"/>
</dbReference>
<dbReference type="SUPFAM" id="SSF46955">
    <property type="entry name" value="Putative DNA-binding domain"/>
    <property type="match status" value="1"/>
</dbReference>
<dbReference type="Pfam" id="PF13411">
    <property type="entry name" value="MerR_1"/>
    <property type="match status" value="1"/>
</dbReference>
<evidence type="ECO:0000256" key="2">
    <source>
        <dbReference type="ARBA" id="ARBA00023125"/>
    </source>
</evidence>
<dbReference type="GO" id="GO:0003700">
    <property type="term" value="F:DNA-binding transcription factor activity"/>
    <property type="evidence" value="ECO:0007669"/>
    <property type="project" value="InterPro"/>
</dbReference>
<evidence type="ECO:0000256" key="4">
    <source>
        <dbReference type="ARBA" id="ARBA00023163"/>
    </source>
</evidence>
<dbReference type="EMBL" id="VSSQ01039104">
    <property type="protein sequence ID" value="MPM92118.1"/>
    <property type="molecule type" value="Genomic_DNA"/>
</dbReference>
<evidence type="ECO:0000256" key="1">
    <source>
        <dbReference type="ARBA" id="ARBA00023015"/>
    </source>
</evidence>
<evidence type="ECO:0000259" key="5">
    <source>
        <dbReference type="PROSITE" id="PS50937"/>
    </source>
</evidence>
<keyword evidence="3" id="KW-0010">Activator</keyword>
<dbReference type="Gene3D" id="1.10.1660.10">
    <property type="match status" value="1"/>
</dbReference>
<reference evidence="6" key="1">
    <citation type="submission" date="2019-08" db="EMBL/GenBank/DDBJ databases">
        <authorList>
            <person name="Kucharzyk K."/>
            <person name="Murdoch R.W."/>
            <person name="Higgins S."/>
            <person name="Loffler F."/>
        </authorList>
    </citation>
    <scope>NUCLEOTIDE SEQUENCE</scope>
</reference>
<dbReference type="InterPro" id="IPR000551">
    <property type="entry name" value="MerR-type_HTH_dom"/>
</dbReference>
<feature type="domain" description="HTH merR-type" evidence="5">
    <location>
        <begin position="1"/>
        <end position="71"/>
    </location>
</feature>
<dbReference type="InterPro" id="IPR036244">
    <property type="entry name" value="TipA-like_antibiotic-bd"/>
</dbReference>